<keyword evidence="3" id="KW-1185">Reference proteome</keyword>
<dbReference type="AlphaFoldDB" id="A0A0B1SDB8"/>
<evidence type="ECO:0000313" key="2">
    <source>
        <dbReference type="EMBL" id="KHJ81175.1"/>
    </source>
</evidence>
<gene>
    <name evidence="2" type="ORF">OESDEN_19139</name>
</gene>
<evidence type="ECO:0000256" key="1">
    <source>
        <dbReference type="SAM" id="SignalP"/>
    </source>
</evidence>
<evidence type="ECO:0000313" key="3">
    <source>
        <dbReference type="Proteomes" id="UP000053660"/>
    </source>
</evidence>
<protein>
    <submittedName>
        <fullName evidence="2">Uncharacterized protein</fullName>
    </submittedName>
</protein>
<dbReference type="EMBL" id="KN593034">
    <property type="protein sequence ID" value="KHJ81175.1"/>
    <property type="molecule type" value="Genomic_DNA"/>
</dbReference>
<feature type="signal peptide" evidence="1">
    <location>
        <begin position="1"/>
        <end position="19"/>
    </location>
</feature>
<name>A0A0B1SDB8_OESDE</name>
<feature type="chain" id="PRO_5002081500" evidence="1">
    <location>
        <begin position="20"/>
        <end position="87"/>
    </location>
</feature>
<organism evidence="2 3">
    <name type="scientific">Oesophagostomum dentatum</name>
    <name type="common">Nodular worm</name>
    <dbReference type="NCBI Taxonomy" id="61180"/>
    <lineage>
        <taxon>Eukaryota</taxon>
        <taxon>Metazoa</taxon>
        <taxon>Ecdysozoa</taxon>
        <taxon>Nematoda</taxon>
        <taxon>Chromadorea</taxon>
        <taxon>Rhabditida</taxon>
        <taxon>Rhabditina</taxon>
        <taxon>Rhabditomorpha</taxon>
        <taxon>Strongyloidea</taxon>
        <taxon>Strongylidae</taxon>
        <taxon>Oesophagostomum</taxon>
    </lineage>
</organism>
<accession>A0A0B1SDB8</accession>
<reference evidence="2 3" key="1">
    <citation type="submission" date="2014-03" db="EMBL/GenBank/DDBJ databases">
        <title>Draft genome of the hookworm Oesophagostomum dentatum.</title>
        <authorList>
            <person name="Mitreva M."/>
        </authorList>
    </citation>
    <scope>NUCLEOTIDE SEQUENCE [LARGE SCALE GENOMIC DNA]</scope>
    <source>
        <strain evidence="2 3">OD-Hann</strain>
    </source>
</reference>
<dbReference type="Proteomes" id="UP000053660">
    <property type="component" value="Unassembled WGS sequence"/>
</dbReference>
<sequence length="87" mass="10192">MVTLKLLLLFIFFYKTVSALECYVESFGTRKDVDLKIFGKCDAGVEFCRMDYKKGRKPDEVVYKCDNNKKCYVSLKYLSVLHCKIQI</sequence>
<proteinExistence type="predicted"/>
<keyword evidence="1" id="KW-0732">Signal</keyword>